<comment type="subcellular location">
    <subcellularLocation>
        <location evidence="6">Cytoplasm</location>
    </subcellularLocation>
</comment>
<reference evidence="7 8" key="1">
    <citation type="submission" date="2017-03" db="EMBL/GenBank/DDBJ databases">
        <title>Genomes of endolithic fungi from Antarctica.</title>
        <authorList>
            <person name="Coleine C."/>
            <person name="Masonjones S."/>
            <person name="Stajich J.E."/>
        </authorList>
    </citation>
    <scope>NUCLEOTIDE SEQUENCE [LARGE SCALE GENOMIC DNA]</scope>
    <source>
        <strain evidence="7 8">CCFEE 5311</strain>
    </source>
</reference>
<keyword evidence="6" id="KW-0820">tRNA-binding</keyword>
<dbReference type="EMBL" id="NAJP01000083">
    <property type="protein sequence ID" value="TKA33927.1"/>
    <property type="molecule type" value="Genomic_DNA"/>
</dbReference>
<dbReference type="SUPFAM" id="SSF69500">
    <property type="entry name" value="DTD-like"/>
    <property type="match status" value="1"/>
</dbReference>
<proteinExistence type="inferred from homology"/>
<evidence type="ECO:0000256" key="5">
    <source>
        <dbReference type="ARBA" id="ARBA00048018"/>
    </source>
</evidence>
<accession>A0A4U0UF45</accession>
<dbReference type="Gene3D" id="3.50.80.10">
    <property type="entry name" value="D-tyrosyl-tRNA(Tyr) deacylase"/>
    <property type="match status" value="1"/>
</dbReference>
<dbReference type="InterPro" id="IPR023509">
    <property type="entry name" value="DTD-like_sf"/>
</dbReference>
<name>A0A4U0UF45_9PEZI</name>
<evidence type="ECO:0000313" key="8">
    <source>
        <dbReference type="Proteomes" id="UP000310066"/>
    </source>
</evidence>
<evidence type="ECO:0000313" key="7">
    <source>
        <dbReference type="EMBL" id="TKA33927.1"/>
    </source>
</evidence>
<comment type="catalytic activity">
    <reaction evidence="5">
        <text>a D-aminoacyl-tRNA + H2O = a tRNA + a D-alpha-amino acid + H(+)</text>
        <dbReference type="Rhea" id="RHEA:13953"/>
        <dbReference type="Rhea" id="RHEA-COMP:10123"/>
        <dbReference type="Rhea" id="RHEA-COMP:10124"/>
        <dbReference type="ChEBI" id="CHEBI:15377"/>
        <dbReference type="ChEBI" id="CHEBI:15378"/>
        <dbReference type="ChEBI" id="CHEBI:59871"/>
        <dbReference type="ChEBI" id="CHEBI:78442"/>
        <dbReference type="ChEBI" id="CHEBI:79333"/>
        <dbReference type="EC" id="3.1.1.96"/>
    </reaction>
</comment>
<comment type="caution">
    <text evidence="7">The sequence shown here is derived from an EMBL/GenBank/DDBJ whole genome shotgun (WGS) entry which is preliminary data.</text>
</comment>
<dbReference type="OrthoDB" id="275783at2759"/>
<keyword evidence="6" id="KW-0694">RNA-binding</keyword>
<evidence type="ECO:0000256" key="2">
    <source>
        <dbReference type="ARBA" id="ARBA00013056"/>
    </source>
</evidence>
<keyword evidence="6" id="KW-0378">Hydrolase</keyword>
<dbReference type="AlphaFoldDB" id="A0A4U0UF45"/>
<comment type="catalytic activity">
    <reaction evidence="4">
        <text>glycyl-tRNA(Ala) + H2O = tRNA(Ala) + glycine + H(+)</text>
        <dbReference type="Rhea" id="RHEA:53744"/>
        <dbReference type="Rhea" id="RHEA-COMP:9657"/>
        <dbReference type="Rhea" id="RHEA-COMP:13640"/>
        <dbReference type="ChEBI" id="CHEBI:15377"/>
        <dbReference type="ChEBI" id="CHEBI:15378"/>
        <dbReference type="ChEBI" id="CHEBI:57305"/>
        <dbReference type="ChEBI" id="CHEBI:78442"/>
        <dbReference type="ChEBI" id="CHEBI:78522"/>
        <dbReference type="EC" id="3.1.1.96"/>
    </reaction>
</comment>
<dbReference type="EC" id="3.1.1.96" evidence="2 6"/>
<dbReference type="STRING" id="329885.A0A4U0UF45"/>
<dbReference type="GO" id="GO:0005737">
    <property type="term" value="C:cytoplasm"/>
    <property type="evidence" value="ECO:0007669"/>
    <property type="project" value="UniProtKB-SubCell"/>
</dbReference>
<dbReference type="PANTHER" id="PTHR10472">
    <property type="entry name" value="D-TYROSYL-TRNA TYR DEACYLASE"/>
    <property type="match status" value="1"/>
</dbReference>
<keyword evidence="6" id="KW-0963">Cytoplasm</keyword>
<evidence type="ECO:0000256" key="6">
    <source>
        <dbReference type="RuleBase" id="RU003470"/>
    </source>
</evidence>
<gene>
    <name evidence="7" type="ORF">B0A54_15107</name>
</gene>
<dbReference type="InterPro" id="IPR003732">
    <property type="entry name" value="Daa-tRNA_deacyls_DTD"/>
</dbReference>
<organism evidence="7 8">
    <name type="scientific">Friedmanniomyces endolithicus</name>
    <dbReference type="NCBI Taxonomy" id="329885"/>
    <lineage>
        <taxon>Eukaryota</taxon>
        <taxon>Fungi</taxon>
        <taxon>Dikarya</taxon>
        <taxon>Ascomycota</taxon>
        <taxon>Pezizomycotina</taxon>
        <taxon>Dothideomycetes</taxon>
        <taxon>Dothideomycetidae</taxon>
        <taxon>Mycosphaerellales</taxon>
        <taxon>Teratosphaeriaceae</taxon>
        <taxon>Friedmanniomyces</taxon>
    </lineage>
</organism>
<dbReference type="GO" id="GO:0106026">
    <property type="term" value="F:Gly-tRNA(Ala) deacylase activity"/>
    <property type="evidence" value="ECO:0007669"/>
    <property type="project" value="RHEA"/>
</dbReference>
<evidence type="ECO:0000256" key="3">
    <source>
        <dbReference type="ARBA" id="ARBA00020007"/>
    </source>
</evidence>
<dbReference type="GO" id="GO:0000049">
    <property type="term" value="F:tRNA binding"/>
    <property type="evidence" value="ECO:0007669"/>
    <property type="project" value="UniProtKB-KW"/>
</dbReference>
<evidence type="ECO:0000256" key="4">
    <source>
        <dbReference type="ARBA" id="ARBA00047676"/>
    </source>
</evidence>
<dbReference type="Pfam" id="PF02580">
    <property type="entry name" value="Tyr_Deacylase"/>
    <property type="match status" value="1"/>
</dbReference>
<dbReference type="Proteomes" id="UP000310066">
    <property type="component" value="Unassembled WGS sequence"/>
</dbReference>
<dbReference type="GO" id="GO:0051500">
    <property type="term" value="F:D-tyrosyl-tRNA(Tyr) deacylase activity"/>
    <property type="evidence" value="ECO:0007669"/>
    <property type="project" value="TreeGrafter"/>
</dbReference>
<dbReference type="PANTHER" id="PTHR10472:SF5">
    <property type="entry name" value="D-AMINOACYL-TRNA DEACYLASE 1"/>
    <property type="match status" value="1"/>
</dbReference>
<comment type="similarity">
    <text evidence="1 6">Belongs to the DTD family.</text>
</comment>
<protein>
    <recommendedName>
        <fullName evidence="3 6">D-aminoacyl-tRNA deacylase</fullName>
        <ecNumber evidence="2 6">3.1.1.96</ecNumber>
    </recommendedName>
</protein>
<sequence>MYVHSASVTVDGQLISSIAKGVLIFAAIGKDDTPKEAESMASKVLKVKLWEDDQGGKWKKNVQEINGEVLCVSQFTLLASTKKGNKPDFHKSASAAKGKELYDHFLARVRSQYREDRVKDGVFQAMMDVALVNDGPVGVDYRCIDEAVSPQIETNPAEMKNPTDFAAFTDELEEGAFKGHVHKTFDLPASLME</sequence>
<dbReference type="NCBIfam" id="TIGR00256">
    <property type="entry name" value="D-aminoacyl-tRNA deacylase"/>
    <property type="match status" value="1"/>
</dbReference>
<evidence type="ECO:0000256" key="1">
    <source>
        <dbReference type="ARBA" id="ARBA00009673"/>
    </source>
</evidence>
<dbReference type="FunFam" id="3.50.80.10:FF:000001">
    <property type="entry name" value="D-aminoacyl-tRNA deacylase"/>
    <property type="match status" value="1"/>
</dbReference>